<organism evidence="4 5">
    <name type="scientific">Delftia lacustris</name>
    <dbReference type="NCBI Taxonomy" id="558537"/>
    <lineage>
        <taxon>Bacteria</taxon>
        <taxon>Pseudomonadati</taxon>
        <taxon>Pseudomonadota</taxon>
        <taxon>Betaproteobacteria</taxon>
        <taxon>Burkholderiales</taxon>
        <taxon>Comamonadaceae</taxon>
        <taxon>Delftia</taxon>
    </lineage>
</organism>
<proteinExistence type="predicted"/>
<dbReference type="SUPFAM" id="SSF55073">
    <property type="entry name" value="Nucleotide cyclase"/>
    <property type="match status" value="1"/>
</dbReference>
<dbReference type="InterPro" id="IPR013767">
    <property type="entry name" value="PAS_fold"/>
</dbReference>
<reference evidence="4 5" key="1">
    <citation type="submission" date="2016-10" db="EMBL/GenBank/DDBJ databases">
        <authorList>
            <person name="de Groot N.N."/>
        </authorList>
    </citation>
    <scope>NUCLEOTIDE SEQUENCE [LARGE SCALE GENOMIC DNA]</scope>
    <source>
        <strain evidence="4 5">LMG 24775</strain>
    </source>
</reference>
<gene>
    <name evidence="4" type="ORF">SAMN05421547_11629</name>
</gene>
<feature type="domain" description="EAL" evidence="2">
    <location>
        <begin position="330"/>
        <end position="583"/>
    </location>
</feature>
<dbReference type="NCBIfam" id="TIGR00229">
    <property type="entry name" value="sensory_box"/>
    <property type="match status" value="1"/>
</dbReference>
<evidence type="ECO:0000313" key="4">
    <source>
        <dbReference type="EMBL" id="SDZ26762.1"/>
    </source>
</evidence>
<dbReference type="GeneID" id="94694574"/>
<dbReference type="SUPFAM" id="SSF55785">
    <property type="entry name" value="PYP-like sensor domain (PAS domain)"/>
    <property type="match status" value="1"/>
</dbReference>
<evidence type="ECO:0000313" key="5">
    <source>
        <dbReference type="Proteomes" id="UP000183417"/>
    </source>
</evidence>
<dbReference type="CDD" id="cd01949">
    <property type="entry name" value="GGDEF"/>
    <property type="match status" value="1"/>
</dbReference>
<dbReference type="InterPro" id="IPR043128">
    <property type="entry name" value="Rev_trsase/Diguanyl_cyclase"/>
</dbReference>
<evidence type="ECO:0000259" key="3">
    <source>
        <dbReference type="PROSITE" id="PS50887"/>
    </source>
</evidence>
<dbReference type="InterPro" id="IPR035965">
    <property type="entry name" value="PAS-like_dom_sf"/>
</dbReference>
<dbReference type="InterPro" id="IPR001633">
    <property type="entry name" value="EAL_dom"/>
</dbReference>
<accession>A0A1H3RM02</accession>
<dbReference type="CDD" id="cd01948">
    <property type="entry name" value="EAL"/>
    <property type="match status" value="1"/>
</dbReference>
<dbReference type="Pfam" id="PF00990">
    <property type="entry name" value="GGDEF"/>
    <property type="match status" value="1"/>
</dbReference>
<dbReference type="Gene3D" id="3.20.20.450">
    <property type="entry name" value="EAL domain"/>
    <property type="match status" value="1"/>
</dbReference>
<dbReference type="PANTHER" id="PTHR44757">
    <property type="entry name" value="DIGUANYLATE CYCLASE DGCP"/>
    <property type="match status" value="1"/>
</dbReference>
<dbReference type="Pfam" id="PF00563">
    <property type="entry name" value="EAL"/>
    <property type="match status" value="1"/>
</dbReference>
<dbReference type="Pfam" id="PF00989">
    <property type="entry name" value="PAS"/>
    <property type="match status" value="1"/>
</dbReference>
<dbReference type="InterPro" id="IPR035919">
    <property type="entry name" value="EAL_sf"/>
</dbReference>
<dbReference type="PROSITE" id="PS50883">
    <property type="entry name" value="EAL"/>
    <property type="match status" value="1"/>
</dbReference>
<dbReference type="PROSITE" id="PS50112">
    <property type="entry name" value="PAS"/>
    <property type="match status" value="1"/>
</dbReference>
<dbReference type="PANTHER" id="PTHR44757:SF2">
    <property type="entry name" value="BIOFILM ARCHITECTURE MAINTENANCE PROTEIN MBAA"/>
    <property type="match status" value="1"/>
</dbReference>
<sequence length="621" mass="66791">MMASAWSAQAGHLIGPCEALDEELKRVAMEAAPDGIVLVDRKGRILLANPAMQAMSGYGASELLGRPLQMLLPPEAHAAHGPQLQSYFAQPARRPMGQGRDLWLLRKDGKRLSVDIALGHSPHGGGVAVAFVRDLSQLRQMEACMHYHATHDTLTGLLNRWQFGLQLEQAISQAQAQVGSGSGSGTGLASFALLLLDLDNFKAINDGYGHDVGDQVLKEVARRLQAALGTSATLARMGGDEFTAVLHPCNGPDLRRRVDALLGELCRPCAIGHYALNFGASVGVAFYPQDAGDAATLMRYADMAMYDAKQRGRASYACYASAMGEAMAEKVLLHERLKRALDRGLLSLHFQPQVQVMGGQVQGVEALLRWNDEQMGWVSPERFVPVAESTGLILALGEWVIDAACRQAGDWLRAGMPLRVAVNLSAQQLRQADLQQRLMGSLARHGVPPHLLELEVTESAAMTDPQQARELLGSLLAAGVCVVLDDFGTGYSSLAHLRDLPVSRVKIDRTFIGPMLDSPADAKIVKAVIALARTLGLQVVAEGVETAEQLRLLRILDCDAYQGWLFARAMPAEQIPALIHKPVATLLAQQEEEALEHQTADCCDGKGAMVSRDGGSAKPGA</sequence>
<dbReference type="CDD" id="cd00130">
    <property type="entry name" value="PAS"/>
    <property type="match status" value="1"/>
</dbReference>
<dbReference type="SMART" id="SM00091">
    <property type="entry name" value="PAS"/>
    <property type="match status" value="1"/>
</dbReference>
<dbReference type="InterPro" id="IPR029787">
    <property type="entry name" value="Nucleotide_cyclase"/>
</dbReference>
<dbReference type="NCBIfam" id="TIGR00254">
    <property type="entry name" value="GGDEF"/>
    <property type="match status" value="1"/>
</dbReference>
<dbReference type="InterPro" id="IPR000160">
    <property type="entry name" value="GGDEF_dom"/>
</dbReference>
<dbReference type="GO" id="GO:0006355">
    <property type="term" value="P:regulation of DNA-templated transcription"/>
    <property type="evidence" value="ECO:0007669"/>
    <property type="project" value="InterPro"/>
</dbReference>
<protein>
    <submittedName>
        <fullName evidence="4">Diguanylate cyclase/phosphodiesterase with PAS/PAC sensor(S)</fullName>
    </submittedName>
</protein>
<dbReference type="PROSITE" id="PS50887">
    <property type="entry name" value="GGDEF"/>
    <property type="match status" value="1"/>
</dbReference>
<dbReference type="Proteomes" id="UP000183417">
    <property type="component" value="Unassembled WGS sequence"/>
</dbReference>
<dbReference type="Gene3D" id="3.30.450.20">
    <property type="entry name" value="PAS domain"/>
    <property type="match status" value="1"/>
</dbReference>
<feature type="domain" description="GGDEF" evidence="3">
    <location>
        <begin position="189"/>
        <end position="321"/>
    </location>
</feature>
<dbReference type="SUPFAM" id="SSF141868">
    <property type="entry name" value="EAL domain-like"/>
    <property type="match status" value="1"/>
</dbReference>
<dbReference type="AlphaFoldDB" id="A0A1H3RM02"/>
<dbReference type="EMBL" id="FNPE01000016">
    <property type="protein sequence ID" value="SDZ26762.1"/>
    <property type="molecule type" value="Genomic_DNA"/>
</dbReference>
<evidence type="ECO:0000259" key="1">
    <source>
        <dbReference type="PROSITE" id="PS50112"/>
    </source>
</evidence>
<dbReference type="RefSeq" id="WP_074923044.1">
    <property type="nucleotide sequence ID" value="NZ_CP141274.1"/>
</dbReference>
<dbReference type="InterPro" id="IPR052155">
    <property type="entry name" value="Biofilm_reg_signaling"/>
</dbReference>
<dbReference type="Gene3D" id="3.30.70.270">
    <property type="match status" value="1"/>
</dbReference>
<dbReference type="SMART" id="SM00052">
    <property type="entry name" value="EAL"/>
    <property type="match status" value="1"/>
</dbReference>
<dbReference type="InterPro" id="IPR000014">
    <property type="entry name" value="PAS"/>
</dbReference>
<feature type="domain" description="PAS" evidence="1">
    <location>
        <begin position="21"/>
        <end position="75"/>
    </location>
</feature>
<name>A0A1H3RM02_9BURK</name>
<dbReference type="SMART" id="SM00267">
    <property type="entry name" value="GGDEF"/>
    <property type="match status" value="1"/>
</dbReference>
<evidence type="ECO:0000259" key="2">
    <source>
        <dbReference type="PROSITE" id="PS50883"/>
    </source>
</evidence>